<dbReference type="InterPro" id="IPR000801">
    <property type="entry name" value="Esterase-like"/>
</dbReference>
<dbReference type="Pfam" id="PF08310">
    <property type="entry name" value="LGFP"/>
    <property type="match status" value="4"/>
</dbReference>
<dbReference type="Gene3D" id="3.40.50.1820">
    <property type="entry name" value="alpha/beta hydrolase"/>
    <property type="match status" value="1"/>
</dbReference>
<dbReference type="Proteomes" id="UP000247696">
    <property type="component" value="Chromosome"/>
</dbReference>
<dbReference type="InterPro" id="IPR050583">
    <property type="entry name" value="Mycobacterial_A85_antigen"/>
</dbReference>
<dbReference type="SUPFAM" id="SSF53474">
    <property type="entry name" value="alpha/beta-Hydrolases"/>
    <property type="match status" value="1"/>
</dbReference>
<dbReference type="AlphaFoldDB" id="A0A2Z3YWC9"/>
<keyword evidence="2" id="KW-0808">Transferase</keyword>
<dbReference type="RefSeq" id="WP_110482224.1">
    <property type="nucleotide sequence ID" value="NZ_CP024988.1"/>
</dbReference>
<feature type="signal peptide" evidence="1">
    <location>
        <begin position="1"/>
        <end position="41"/>
    </location>
</feature>
<sequence>MKTPSARKSPRAARTRRLAASVLALPLSVAVALPLAGTAVAQENAPEPNPSVLGGYLDPQNVPERVPQAVQQQALSGLPSGVSVEKVEWLTDRWVNLYINSAAMPGQPVKVQILLARDWYSQPNKTFPAVWALDGMRARDDESGWTLSTNIAQFYADKNVNVIMPVGGAGSFYTDWDQPDGEVNYKWESFLINELPAVLREGWRTSEQRAITGLSMSGTAAVNLAEHHPEMFQFVGSFSGYLDTTSFGMPMAIDYAIHETSGLSAVNMWGPYGSARWNENDPKQHVEKLKGITVYASSGNGNAGAYDTQGPIPGYPENPAAWGLEAMAMLTTRTFVAAADAAGVDVIQQFRPSGTHDWPYWQYEMTQAWPYIAKTFGLEAGDTSTSCAPVGAIAPVANTYSTELGTCLSNEYDAKDGGKVQDFRNGRVWWNPATGAHATWGRISARYSEMGGPDSFLGYPTSEEYTIADGRGRFVTFEHGAIYWTPETGAVAVKQDIIDAWGRNNWERGPLGFPTEAETGIDGGAWQKFENGVIVRDPDGQVRYVEGVIAQKYIADGGPSKSGLGFPNTDEIKINGGAFSEFDNGNIYWSAATGAHKLSRGKIFEEWGRQGYEQGRLGFPVSDEVVDNGVKKVTFQHGELREDQI</sequence>
<keyword evidence="2" id="KW-0012">Acyltransferase</keyword>
<reference evidence="3" key="1">
    <citation type="submission" date="2017-11" db="EMBL/GenBank/DDBJ databases">
        <title>Otitis media/interna in a cat caused by the recently described species Corynebacterium provencense.</title>
        <authorList>
            <person name="Kittl S."/>
            <person name="Brodard I."/>
            <person name="Rychener L."/>
            <person name="Jores J."/>
            <person name="Roosje P."/>
            <person name="Gobeli Brawand S."/>
        </authorList>
    </citation>
    <scope>NUCLEOTIDE SEQUENCE [LARGE SCALE GENOMIC DNA]</scope>
    <source>
        <strain evidence="3">17KM38</strain>
    </source>
</reference>
<organism evidence="2 3">
    <name type="scientific">Corynebacterium provencense</name>
    <dbReference type="NCBI Taxonomy" id="1737425"/>
    <lineage>
        <taxon>Bacteria</taxon>
        <taxon>Bacillati</taxon>
        <taxon>Actinomycetota</taxon>
        <taxon>Actinomycetes</taxon>
        <taxon>Mycobacteriales</taxon>
        <taxon>Corynebacteriaceae</taxon>
        <taxon>Corynebacterium</taxon>
    </lineage>
</organism>
<feature type="chain" id="PRO_5016358947" evidence="1">
    <location>
        <begin position="42"/>
        <end position="645"/>
    </location>
</feature>
<dbReference type="PANTHER" id="PTHR48098">
    <property type="entry name" value="ENTEROCHELIN ESTERASE-RELATED"/>
    <property type="match status" value="1"/>
</dbReference>
<evidence type="ECO:0000313" key="2">
    <source>
        <dbReference type="EMBL" id="AWT27250.1"/>
    </source>
</evidence>
<dbReference type="OrthoDB" id="4527292at2"/>
<dbReference type="InterPro" id="IPR013207">
    <property type="entry name" value="LGFP"/>
</dbReference>
<accession>A0A2Z3YWC9</accession>
<name>A0A2Z3YWC9_9CORY</name>
<dbReference type="EMBL" id="CP024988">
    <property type="protein sequence ID" value="AWT27250.1"/>
    <property type="molecule type" value="Genomic_DNA"/>
</dbReference>
<dbReference type="EC" id="2.3.1.122" evidence="2"/>
<evidence type="ECO:0000313" key="3">
    <source>
        <dbReference type="Proteomes" id="UP000247696"/>
    </source>
</evidence>
<keyword evidence="3" id="KW-1185">Reference proteome</keyword>
<dbReference type="PANTHER" id="PTHR48098:SF1">
    <property type="entry name" value="DIACYLGLYCEROL ACYLTRANSFERASE_MYCOLYLTRANSFERASE AG85A"/>
    <property type="match status" value="1"/>
</dbReference>
<protein>
    <submittedName>
        <fullName evidence="2">Diacylglycerol acyltransferase/mycolyltransferase Ag85B</fullName>
        <ecNumber evidence="2">2.3.1.122</ecNumber>
    </submittedName>
</protein>
<dbReference type="KEGG" id="cpre:Csp1_25020"/>
<dbReference type="Pfam" id="PF00756">
    <property type="entry name" value="Esterase"/>
    <property type="match status" value="1"/>
</dbReference>
<dbReference type="InterPro" id="IPR029058">
    <property type="entry name" value="AB_hydrolase_fold"/>
</dbReference>
<dbReference type="GO" id="GO:0050348">
    <property type="term" value="F:trehalose O-mycolyltransferase activity"/>
    <property type="evidence" value="ECO:0007669"/>
    <property type="project" value="UniProtKB-EC"/>
</dbReference>
<gene>
    <name evidence="2" type="primary">fbpB_1</name>
    <name evidence="2" type="ORF">Csp1_25020</name>
</gene>
<evidence type="ECO:0000256" key="1">
    <source>
        <dbReference type="SAM" id="SignalP"/>
    </source>
</evidence>
<dbReference type="STRING" id="1737425.GCA_900049755_01393"/>
<proteinExistence type="predicted"/>
<keyword evidence="1" id="KW-0732">Signal</keyword>